<accession>A0A8J7M3W6</accession>
<keyword evidence="7" id="KW-0812">Transmembrane</keyword>
<proteinExistence type="inferred from homology"/>
<sequence length="404" mass="42369">MHRVAVTGIGVVSALGTGREAHYAGLAEGRCGIGPIELIDPERLMIKIAAEAKDFRGEERFDRQELLLFDRITQMALVAMDEARAQSGIEFDEALGLRTATIIATAMGGLHTCDENYRTVYQEQKNRVHPFIIPRLMANAPVSQISMKHGLMGPAWSVSTACASSNHAIGQAFHMVRSGMVDAAVTGGTESVLCFGGIKAWEGLRVMSRDGCRPFSADRNGMVLGEGCAILILERMDRAMERGADILGEIAGFGATADAADIVAPAVDGAARAMTIALTDAGMAPDEVGYINAHGTATSLNDKTEAAAIRLALGPAAERVMVSSTKSMHGHAIGAAGALEAAAVLMALGRGIVPPTINHAAPDPEIGLDVVPNTAREARVDAALSNAFAFGGLNAVLAFRRWQG</sequence>
<organism evidence="15 16">
    <name type="scientific">Thermohalobaculum xanthum</name>
    <dbReference type="NCBI Taxonomy" id="2753746"/>
    <lineage>
        <taxon>Bacteria</taxon>
        <taxon>Pseudomonadati</taxon>
        <taxon>Pseudomonadota</taxon>
        <taxon>Alphaproteobacteria</taxon>
        <taxon>Rhodobacterales</taxon>
        <taxon>Paracoccaceae</taxon>
        <taxon>Thermohalobaculum</taxon>
    </lineage>
</organism>
<keyword evidence="3" id="KW-0536">Nodulation</keyword>
<protein>
    <recommendedName>
        <fullName evidence="11">Nodulation protein E</fullName>
    </recommendedName>
    <alternativeName>
        <fullName evidence="12">Host-specificity of nodulation protein B</fullName>
    </alternativeName>
</protein>
<evidence type="ECO:0000256" key="9">
    <source>
        <dbReference type="ARBA" id="ARBA00023136"/>
    </source>
</evidence>
<dbReference type="NCBIfam" id="NF005589">
    <property type="entry name" value="PRK07314.1"/>
    <property type="match status" value="1"/>
</dbReference>
<dbReference type="GO" id="GO:0004315">
    <property type="term" value="F:3-oxoacyl-[acyl-carrier-protein] synthase activity"/>
    <property type="evidence" value="ECO:0007669"/>
    <property type="project" value="InterPro"/>
</dbReference>
<dbReference type="InterPro" id="IPR020841">
    <property type="entry name" value="PKS_Beta-ketoAc_synthase_dom"/>
</dbReference>
<comment type="similarity">
    <text evidence="2 13">Belongs to the thiolase-like superfamily. Beta-ketoacyl-ACP synthases family.</text>
</comment>
<dbReference type="GO" id="GO:0005886">
    <property type="term" value="C:plasma membrane"/>
    <property type="evidence" value="ECO:0007669"/>
    <property type="project" value="UniProtKB-SubCell"/>
</dbReference>
<evidence type="ECO:0000256" key="12">
    <source>
        <dbReference type="ARBA" id="ARBA00041756"/>
    </source>
</evidence>
<dbReference type="AlphaFoldDB" id="A0A8J7M3W6"/>
<dbReference type="SUPFAM" id="SSF53901">
    <property type="entry name" value="Thiolase-like"/>
    <property type="match status" value="2"/>
</dbReference>
<dbReference type="PANTHER" id="PTHR11712">
    <property type="entry name" value="POLYKETIDE SYNTHASE-RELATED"/>
    <property type="match status" value="1"/>
</dbReference>
<evidence type="ECO:0000256" key="2">
    <source>
        <dbReference type="ARBA" id="ARBA00008467"/>
    </source>
</evidence>
<dbReference type="PROSITE" id="PS00606">
    <property type="entry name" value="KS3_1"/>
    <property type="match status" value="1"/>
</dbReference>
<keyword evidence="5" id="KW-0997">Cell inner membrane</keyword>
<dbReference type="Gene3D" id="3.40.47.10">
    <property type="match status" value="2"/>
</dbReference>
<dbReference type="CDD" id="cd00834">
    <property type="entry name" value="KAS_I_II"/>
    <property type="match status" value="1"/>
</dbReference>
<dbReference type="PANTHER" id="PTHR11712:SF352">
    <property type="entry name" value="3-OXOACYL-[ACYL-CARRIER-PROTEIN] SYNTHASE"/>
    <property type="match status" value="1"/>
</dbReference>
<feature type="domain" description="Ketosynthase family 3 (KS3)" evidence="14">
    <location>
        <begin position="1"/>
        <end position="401"/>
    </location>
</feature>
<evidence type="ECO:0000256" key="6">
    <source>
        <dbReference type="ARBA" id="ARBA00022679"/>
    </source>
</evidence>
<dbReference type="Pfam" id="PF00109">
    <property type="entry name" value="ketoacyl-synt"/>
    <property type="match status" value="1"/>
</dbReference>
<evidence type="ECO:0000256" key="1">
    <source>
        <dbReference type="ARBA" id="ARBA00004533"/>
    </source>
</evidence>
<evidence type="ECO:0000256" key="10">
    <source>
        <dbReference type="ARBA" id="ARBA00037576"/>
    </source>
</evidence>
<comment type="caution">
    <text evidence="15">The sequence shown here is derived from an EMBL/GenBank/DDBJ whole genome shotgun (WGS) entry which is preliminary data.</text>
</comment>
<evidence type="ECO:0000256" key="7">
    <source>
        <dbReference type="ARBA" id="ARBA00022692"/>
    </source>
</evidence>
<reference evidence="15" key="1">
    <citation type="submission" date="2020-12" db="EMBL/GenBank/DDBJ databases">
        <title>Bacterial taxonomy.</title>
        <authorList>
            <person name="Pan X."/>
        </authorList>
    </citation>
    <scope>NUCLEOTIDE SEQUENCE</scope>
    <source>
        <strain evidence="15">M0105</strain>
    </source>
</reference>
<evidence type="ECO:0000256" key="4">
    <source>
        <dbReference type="ARBA" id="ARBA00022475"/>
    </source>
</evidence>
<name>A0A8J7M3W6_9RHOB</name>
<evidence type="ECO:0000313" key="15">
    <source>
        <dbReference type="EMBL" id="MBK0397871.1"/>
    </source>
</evidence>
<dbReference type="InterPro" id="IPR014031">
    <property type="entry name" value="Ketoacyl_synth_C"/>
</dbReference>
<dbReference type="PROSITE" id="PS52004">
    <property type="entry name" value="KS3_2"/>
    <property type="match status" value="1"/>
</dbReference>
<evidence type="ECO:0000256" key="8">
    <source>
        <dbReference type="ARBA" id="ARBA00022989"/>
    </source>
</evidence>
<evidence type="ECO:0000256" key="11">
    <source>
        <dbReference type="ARBA" id="ARBA00039445"/>
    </source>
</evidence>
<comment type="function">
    <text evidence="10">Proposed to synthesize NOD factor fatty acyl chain. Involved in the synthesis of a highly unsaturated fatty acid moiety, which forms part of a lipo-oligosaccharide that is responsible for host specificity.</text>
</comment>
<keyword evidence="9" id="KW-0472">Membrane</keyword>
<evidence type="ECO:0000256" key="3">
    <source>
        <dbReference type="ARBA" id="ARBA00022458"/>
    </source>
</evidence>
<evidence type="ECO:0000256" key="5">
    <source>
        <dbReference type="ARBA" id="ARBA00022519"/>
    </source>
</evidence>
<keyword evidence="4" id="KW-1003">Cell membrane</keyword>
<dbReference type="SMART" id="SM00825">
    <property type="entry name" value="PKS_KS"/>
    <property type="match status" value="1"/>
</dbReference>
<gene>
    <name evidence="15" type="ORF">H0I76_01605</name>
</gene>
<comment type="subcellular location">
    <subcellularLocation>
        <location evidence="1">Cell inner membrane</location>
    </subcellularLocation>
</comment>
<dbReference type="GO" id="GO:0006633">
    <property type="term" value="P:fatty acid biosynthetic process"/>
    <property type="evidence" value="ECO:0007669"/>
    <property type="project" value="InterPro"/>
</dbReference>
<evidence type="ECO:0000259" key="14">
    <source>
        <dbReference type="PROSITE" id="PS52004"/>
    </source>
</evidence>
<dbReference type="InterPro" id="IPR016039">
    <property type="entry name" value="Thiolase-like"/>
</dbReference>
<dbReference type="InterPro" id="IPR018201">
    <property type="entry name" value="Ketoacyl_synth_AS"/>
</dbReference>
<dbReference type="InterPro" id="IPR014030">
    <property type="entry name" value="Ketoacyl_synth_N"/>
</dbReference>
<keyword evidence="16" id="KW-1185">Reference proteome</keyword>
<dbReference type="Proteomes" id="UP000655420">
    <property type="component" value="Unassembled WGS sequence"/>
</dbReference>
<dbReference type="RefSeq" id="WP_200606127.1">
    <property type="nucleotide sequence ID" value="NZ_JAEHHL010000001.1"/>
</dbReference>
<dbReference type="Pfam" id="PF02801">
    <property type="entry name" value="Ketoacyl-synt_C"/>
    <property type="match status" value="1"/>
</dbReference>
<evidence type="ECO:0000313" key="16">
    <source>
        <dbReference type="Proteomes" id="UP000655420"/>
    </source>
</evidence>
<keyword evidence="6 13" id="KW-0808">Transferase</keyword>
<evidence type="ECO:0000256" key="13">
    <source>
        <dbReference type="RuleBase" id="RU003694"/>
    </source>
</evidence>
<dbReference type="InterPro" id="IPR000794">
    <property type="entry name" value="Beta-ketoacyl_synthase"/>
</dbReference>
<keyword evidence="8" id="KW-1133">Transmembrane helix</keyword>
<dbReference type="EMBL" id="JAEHHL010000001">
    <property type="protein sequence ID" value="MBK0397871.1"/>
    <property type="molecule type" value="Genomic_DNA"/>
</dbReference>